<dbReference type="EMBL" id="CM009751">
    <property type="protein sequence ID" value="PUZ67154.1"/>
    <property type="molecule type" value="Genomic_DNA"/>
</dbReference>
<proteinExistence type="predicted"/>
<name>A0A2T7EH53_9POAL</name>
<evidence type="ECO:0000313" key="3">
    <source>
        <dbReference type="Proteomes" id="UP000244336"/>
    </source>
</evidence>
<feature type="compositionally biased region" description="Basic residues" evidence="1">
    <location>
        <begin position="25"/>
        <end position="45"/>
    </location>
</feature>
<dbReference type="AlphaFoldDB" id="A0A2T7EH53"/>
<feature type="region of interest" description="Disordered" evidence="1">
    <location>
        <begin position="1"/>
        <end position="64"/>
    </location>
</feature>
<dbReference type="STRING" id="1504633.A0A2T7EH53"/>
<sequence length="64" mass="7212">MSAVVCGKRPSIFADELLPPSPPSPHHHPHHPAAKRSRRSPRHRGRQEALLLQLIPLFPDMDPQ</sequence>
<organism evidence="2 3">
    <name type="scientific">Panicum hallii var. hallii</name>
    <dbReference type="NCBI Taxonomy" id="1504633"/>
    <lineage>
        <taxon>Eukaryota</taxon>
        <taxon>Viridiplantae</taxon>
        <taxon>Streptophyta</taxon>
        <taxon>Embryophyta</taxon>
        <taxon>Tracheophyta</taxon>
        <taxon>Spermatophyta</taxon>
        <taxon>Magnoliopsida</taxon>
        <taxon>Liliopsida</taxon>
        <taxon>Poales</taxon>
        <taxon>Poaceae</taxon>
        <taxon>PACMAD clade</taxon>
        <taxon>Panicoideae</taxon>
        <taxon>Panicodae</taxon>
        <taxon>Paniceae</taxon>
        <taxon>Panicinae</taxon>
        <taxon>Panicum</taxon>
        <taxon>Panicum sect. Panicum</taxon>
    </lineage>
</organism>
<protein>
    <submittedName>
        <fullName evidence="2">Uncharacterized protein</fullName>
    </submittedName>
</protein>
<gene>
    <name evidence="2" type="ORF">GQ55_3G410400</name>
</gene>
<accession>A0A2T7EH53</accession>
<reference evidence="2 3" key="1">
    <citation type="submission" date="2018-04" db="EMBL/GenBank/DDBJ databases">
        <title>WGS assembly of Panicum hallii var. hallii HAL2.</title>
        <authorList>
            <person name="Lovell J."/>
            <person name="Jenkins J."/>
            <person name="Lowry D."/>
            <person name="Mamidi S."/>
            <person name="Sreedasyam A."/>
            <person name="Weng X."/>
            <person name="Barry K."/>
            <person name="Bonette J."/>
            <person name="Campitelli B."/>
            <person name="Daum C."/>
            <person name="Gordon S."/>
            <person name="Gould B."/>
            <person name="Lipzen A."/>
            <person name="MacQueen A."/>
            <person name="Palacio-Mejia J."/>
            <person name="Plott C."/>
            <person name="Shakirov E."/>
            <person name="Shu S."/>
            <person name="Yoshinaga Y."/>
            <person name="Zane M."/>
            <person name="Rokhsar D."/>
            <person name="Grimwood J."/>
            <person name="Schmutz J."/>
            <person name="Juenger T."/>
        </authorList>
    </citation>
    <scope>NUCLEOTIDE SEQUENCE [LARGE SCALE GENOMIC DNA]</scope>
    <source>
        <strain evidence="3">cv. HAL2</strain>
    </source>
</reference>
<dbReference type="Proteomes" id="UP000244336">
    <property type="component" value="Chromosome 3"/>
</dbReference>
<evidence type="ECO:0000256" key="1">
    <source>
        <dbReference type="SAM" id="MobiDB-lite"/>
    </source>
</evidence>
<evidence type="ECO:0000313" key="2">
    <source>
        <dbReference type="EMBL" id="PUZ67154.1"/>
    </source>
</evidence>
<keyword evidence="3" id="KW-1185">Reference proteome</keyword>
<dbReference type="Gramene" id="PUZ67154">
    <property type="protein sequence ID" value="PUZ67154"/>
    <property type="gene ID" value="GQ55_3G410400"/>
</dbReference>